<dbReference type="AlphaFoldDB" id="A0A381NC76"/>
<organism evidence="1">
    <name type="scientific">marine metagenome</name>
    <dbReference type="NCBI Taxonomy" id="408172"/>
    <lineage>
        <taxon>unclassified sequences</taxon>
        <taxon>metagenomes</taxon>
        <taxon>ecological metagenomes</taxon>
    </lineage>
</organism>
<proteinExistence type="predicted"/>
<name>A0A381NC76_9ZZZZ</name>
<evidence type="ECO:0000313" key="1">
    <source>
        <dbReference type="EMBL" id="SUZ51674.1"/>
    </source>
</evidence>
<dbReference type="EMBL" id="UINC01000233">
    <property type="protein sequence ID" value="SUZ51674.1"/>
    <property type="molecule type" value="Genomic_DNA"/>
</dbReference>
<sequence>MTLIIITIIKEISNTCPAGVSAS</sequence>
<reference evidence="1" key="1">
    <citation type="submission" date="2018-05" db="EMBL/GenBank/DDBJ databases">
        <authorList>
            <person name="Lanie J.A."/>
            <person name="Ng W.-L."/>
            <person name="Kazmierczak K.M."/>
            <person name="Andrzejewski T.M."/>
            <person name="Davidsen T.M."/>
            <person name="Wayne K.J."/>
            <person name="Tettelin H."/>
            <person name="Glass J.I."/>
            <person name="Rusch D."/>
            <person name="Podicherti R."/>
            <person name="Tsui H.-C.T."/>
            <person name="Winkler M.E."/>
        </authorList>
    </citation>
    <scope>NUCLEOTIDE SEQUENCE</scope>
</reference>
<accession>A0A381NC76</accession>
<protein>
    <submittedName>
        <fullName evidence="1">Uncharacterized protein</fullName>
    </submittedName>
</protein>
<gene>
    <name evidence="1" type="ORF">METZ01_LOCUS4528</name>
</gene>